<feature type="domain" description="Integration host factor-like helix-two turn-helix" evidence="1">
    <location>
        <begin position="37"/>
        <end position="103"/>
    </location>
</feature>
<proteinExistence type="predicted"/>
<sequence>MNSMLRRAPERSSEERRSALEEANRVRFARADVKRDLKSGSLTIYDLLMDPSEDLKGAKVEEMLLAMRGMGRVKVTRIMRDAGVSRSKTLVGLTHGQRDRLIRTLGCGEDG</sequence>
<protein>
    <submittedName>
        <fullName evidence="2">4Fe-4S ferredoxin, iron-sulfur binding</fullName>
    </submittedName>
</protein>
<evidence type="ECO:0000259" key="1">
    <source>
        <dbReference type="Pfam" id="PF22525"/>
    </source>
</evidence>
<dbReference type="NCBIfam" id="NF041260">
    <property type="entry name" value="actino_IHF"/>
    <property type="match status" value="1"/>
</dbReference>
<dbReference type="Pfam" id="PF22525">
    <property type="entry name" value="H2TH_5"/>
    <property type="match status" value="1"/>
</dbReference>
<evidence type="ECO:0000313" key="2">
    <source>
        <dbReference type="EMBL" id="CAA9450178.1"/>
    </source>
</evidence>
<reference evidence="2" key="1">
    <citation type="submission" date="2020-02" db="EMBL/GenBank/DDBJ databases">
        <authorList>
            <person name="Meier V. D."/>
        </authorList>
    </citation>
    <scope>NUCLEOTIDE SEQUENCE</scope>
    <source>
        <strain evidence="2">AVDCRST_MAG78</strain>
    </source>
</reference>
<gene>
    <name evidence="2" type="ORF">AVDCRST_MAG78-3320</name>
</gene>
<accession>A0A6J4QYG5</accession>
<dbReference type="AlphaFoldDB" id="A0A6J4QYG5"/>
<dbReference type="EMBL" id="CADCVB010000218">
    <property type="protein sequence ID" value="CAA9450178.1"/>
    <property type="molecule type" value="Genomic_DNA"/>
</dbReference>
<dbReference type="InterPro" id="IPR047806">
    <property type="entry name" value="IHF_actinobact"/>
</dbReference>
<organism evidence="2">
    <name type="scientific">uncultured Rubrobacteraceae bacterium</name>
    <dbReference type="NCBI Taxonomy" id="349277"/>
    <lineage>
        <taxon>Bacteria</taxon>
        <taxon>Bacillati</taxon>
        <taxon>Actinomycetota</taxon>
        <taxon>Rubrobacteria</taxon>
        <taxon>Rubrobacterales</taxon>
        <taxon>Rubrobacteraceae</taxon>
        <taxon>environmental samples</taxon>
    </lineage>
</organism>
<dbReference type="InterPro" id="IPR055201">
    <property type="entry name" value="IHF-like_H2TH"/>
</dbReference>
<dbReference type="Gene3D" id="1.10.8.50">
    <property type="match status" value="1"/>
</dbReference>
<name>A0A6J4QYG5_9ACTN</name>